<keyword evidence="3" id="KW-1185">Reference proteome</keyword>
<evidence type="ECO:0000256" key="1">
    <source>
        <dbReference type="SAM" id="SignalP"/>
    </source>
</evidence>
<organism evidence="2 3">
    <name type="scientific">Sinorhizobium kostiense</name>
    <dbReference type="NCBI Taxonomy" id="76747"/>
    <lineage>
        <taxon>Bacteria</taxon>
        <taxon>Pseudomonadati</taxon>
        <taxon>Pseudomonadota</taxon>
        <taxon>Alphaproteobacteria</taxon>
        <taxon>Hyphomicrobiales</taxon>
        <taxon>Rhizobiaceae</taxon>
        <taxon>Sinorhizobium/Ensifer group</taxon>
        <taxon>Sinorhizobium</taxon>
    </lineage>
</organism>
<keyword evidence="1" id="KW-0732">Signal</keyword>
<feature type="signal peptide" evidence="1">
    <location>
        <begin position="1"/>
        <end position="20"/>
    </location>
</feature>
<protein>
    <submittedName>
        <fullName evidence="2">Uncharacterized protein</fullName>
    </submittedName>
</protein>
<accession>A0ABS4QTS9</accession>
<reference evidence="2 3" key="1">
    <citation type="submission" date="2021-03" db="EMBL/GenBank/DDBJ databases">
        <title>Genomic Encyclopedia of Type Strains, Phase IV (KMG-IV): sequencing the most valuable type-strain genomes for metagenomic binning, comparative biology and taxonomic classification.</title>
        <authorList>
            <person name="Goeker M."/>
        </authorList>
    </citation>
    <scope>NUCLEOTIDE SEQUENCE [LARGE SCALE GENOMIC DNA]</scope>
    <source>
        <strain evidence="2 3">DSM 13372</strain>
    </source>
</reference>
<proteinExistence type="predicted"/>
<gene>
    <name evidence="2" type="ORF">J2Z31_000538</name>
</gene>
<feature type="chain" id="PRO_5045521003" evidence="1">
    <location>
        <begin position="21"/>
        <end position="166"/>
    </location>
</feature>
<sequence>MIGRLLTAGMIVLAAGAAQADERAFLGSLEGQWAGRGMVKMRADARPINVSCNFDTQSAGSALSMRGTCRGLVVVSRSIGADLQSNGENYRGIYTGPMGGRSGLVGKRRGDAINLTVRWAKEVNGDHRANMTLRKVGENGMRLTTIDVDPSSGKRVVTSDINLQRR</sequence>
<comment type="caution">
    <text evidence="2">The sequence shown here is derived from an EMBL/GenBank/DDBJ whole genome shotgun (WGS) entry which is preliminary data.</text>
</comment>
<dbReference type="Proteomes" id="UP000730739">
    <property type="component" value="Unassembled WGS sequence"/>
</dbReference>
<evidence type="ECO:0000313" key="3">
    <source>
        <dbReference type="Proteomes" id="UP000730739"/>
    </source>
</evidence>
<name>A0ABS4QTS9_9HYPH</name>
<dbReference type="EMBL" id="JAGILA010000001">
    <property type="protein sequence ID" value="MBP2234048.1"/>
    <property type="molecule type" value="Genomic_DNA"/>
</dbReference>
<dbReference type="RefSeq" id="WP_209600325.1">
    <property type="nucleotide sequence ID" value="NZ_JAGILA010000001.1"/>
</dbReference>
<evidence type="ECO:0000313" key="2">
    <source>
        <dbReference type="EMBL" id="MBP2234048.1"/>
    </source>
</evidence>